<gene>
    <name evidence="1" type="ORF">LCGC14_2377270</name>
</gene>
<name>A0A0F9C267_9ZZZZ</name>
<protein>
    <submittedName>
        <fullName evidence="1">Uncharacterized protein</fullName>
    </submittedName>
</protein>
<reference evidence="1" key="1">
    <citation type="journal article" date="2015" name="Nature">
        <title>Complex archaea that bridge the gap between prokaryotes and eukaryotes.</title>
        <authorList>
            <person name="Spang A."/>
            <person name="Saw J.H."/>
            <person name="Jorgensen S.L."/>
            <person name="Zaremba-Niedzwiedzka K."/>
            <person name="Martijn J."/>
            <person name="Lind A.E."/>
            <person name="van Eijk R."/>
            <person name="Schleper C."/>
            <person name="Guy L."/>
            <person name="Ettema T.J."/>
        </authorList>
    </citation>
    <scope>NUCLEOTIDE SEQUENCE</scope>
</reference>
<sequence length="418" mass="47009">MTDHKYIPGYDADLQPDIAWWSAQINQGSEFRDRWTMNDRWNTWDKYYRNDYPNPGARLGLSDVMPVNLFYMMARSFVPRVYFRNPSLSIQAAKPGPEHLGLAMLMERIDNRLIIEMKIKRAMKKIINSAFFHGTGIGKLGFGAQYHPVGYTDDRAAPSQSKEGFEAEYRSDIVSDMPWFGHVQTDHLIVPAGTVDYLDAPWTAHAIYRPTEDMRFDPRLANTETLGSTHEAEHVKAPQELTLSYEVHDKRTGLAFTFSPSASSAAEGATVLISPRADLQQSANGGPMYPIVFNDNLDVFWGLPDGAILEPLQDEINEIATQIMYHRRLSIVKFIANKGSIDADWAKEFLTEMDASAVLFGEIGDIKALQTGTIPPELFQSFQQIMDIVRMTMGFSRNQFGEFMGGSEKPSATEAGIV</sequence>
<evidence type="ECO:0000313" key="1">
    <source>
        <dbReference type="EMBL" id="KKL28224.1"/>
    </source>
</evidence>
<proteinExistence type="predicted"/>
<feature type="non-terminal residue" evidence="1">
    <location>
        <position position="418"/>
    </location>
</feature>
<dbReference type="EMBL" id="LAZR01035173">
    <property type="protein sequence ID" value="KKL28224.1"/>
    <property type="molecule type" value="Genomic_DNA"/>
</dbReference>
<accession>A0A0F9C267</accession>
<organism evidence="1">
    <name type="scientific">marine sediment metagenome</name>
    <dbReference type="NCBI Taxonomy" id="412755"/>
    <lineage>
        <taxon>unclassified sequences</taxon>
        <taxon>metagenomes</taxon>
        <taxon>ecological metagenomes</taxon>
    </lineage>
</organism>
<comment type="caution">
    <text evidence="1">The sequence shown here is derived from an EMBL/GenBank/DDBJ whole genome shotgun (WGS) entry which is preliminary data.</text>
</comment>
<dbReference type="AlphaFoldDB" id="A0A0F9C267"/>